<evidence type="ECO:0000313" key="1">
    <source>
        <dbReference type="EMBL" id="SVB76662.1"/>
    </source>
</evidence>
<accession>A0A382GP38</accession>
<organism evidence="1">
    <name type="scientific">marine metagenome</name>
    <dbReference type="NCBI Taxonomy" id="408172"/>
    <lineage>
        <taxon>unclassified sequences</taxon>
        <taxon>metagenomes</taxon>
        <taxon>ecological metagenomes</taxon>
    </lineage>
</organism>
<sequence length="74" mass="8181">MTILLFVLLVIGVLIAFMLGSALKTLAEINRRMKSTTDRLDELSAELGPFFKGGQELIDDILSSKRAAEQVQDK</sequence>
<dbReference type="AlphaFoldDB" id="A0A382GP38"/>
<dbReference type="EMBL" id="UINC01056525">
    <property type="protein sequence ID" value="SVB76662.1"/>
    <property type="molecule type" value="Genomic_DNA"/>
</dbReference>
<name>A0A382GP38_9ZZZZ</name>
<gene>
    <name evidence="1" type="ORF">METZ01_LOCUS229516</name>
</gene>
<proteinExistence type="predicted"/>
<protein>
    <submittedName>
        <fullName evidence="1">Uncharacterized protein</fullName>
    </submittedName>
</protein>
<reference evidence="1" key="1">
    <citation type="submission" date="2018-05" db="EMBL/GenBank/DDBJ databases">
        <authorList>
            <person name="Lanie J.A."/>
            <person name="Ng W.-L."/>
            <person name="Kazmierczak K.M."/>
            <person name="Andrzejewski T.M."/>
            <person name="Davidsen T.M."/>
            <person name="Wayne K.J."/>
            <person name="Tettelin H."/>
            <person name="Glass J.I."/>
            <person name="Rusch D."/>
            <person name="Podicherti R."/>
            <person name="Tsui H.-C.T."/>
            <person name="Winkler M.E."/>
        </authorList>
    </citation>
    <scope>NUCLEOTIDE SEQUENCE</scope>
</reference>